<evidence type="ECO:0000313" key="2">
    <source>
        <dbReference type="EMBL" id="SDL91325.1"/>
    </source>
</evidence>
<proteinExistence type="predicted"/>
<gene>
    <name evidence="2" type="ORF">SAMN05421874_13274</name>
</gene>
<organism evidence="2 3">
    <name type="scientific">Nonomuraea maritima</name>
    <dbReference type="NCBI Taxonomy" id="683260"/>
    <lineage>
        <taxon>Bacteria</taxon>
        <taxon>Bacillati</taxon>
        <taxon>Actinomycetota</taxon>
        <taxon>Actinomycetes</taxon>
        <taxon>Streptosporangiales</taxon>
        <taxon>Streptosporangiaceae</taxon>
        <taxon>Nonomuraea</taxon>
    </lineage>
</organism>
<keyword evidence="1" id="KW-0472">Membrane</keyword>
<evidence type="ECO:0000256" key="1">
    <source>
        <dbReference type="SAM" id="Phobius"/>
    </source>
</evidence>
<dbReference type="RefSeq" id="WP_218129262.1">
    <property type="nucleotide sequence ID" value="NZ_FNFB01000032.1"/>
</dbReference>
<feature type="transmembrane region" description="Helical" evidence="1">
    <location>
        <begin position="36"/>
        <end position="56"/>
    </location>
</feature>
<evidence type="ECO:0000313" key="3">
    <source>
        <dbReference type="Proteomes" id="UP000198683"/>
    </source>
</evidence>
<keyword evidence="3" id="KW-1185">Reference proteome</keyword>
<sequence>MYLRIVIALQTVAVFLAPITAGLLLSSPSGHVLHSAAAYTVFTVAVVHVITAILVWRPGGGSPRPIAHAAGFLALTLAQVALGIAHVLTLHVPLGVLMFGVSVLQLSRHARARGDAGRSGRGVGVAADVVGPALATGEKTA</sequence>
<dbReference type="STRING" id="683260.SAMN05421874_13274"/>
<protein>
    <submittedName>
        <fullName evidence="2">Uncharacterized protein</fullName>
    </submittedName>
</protein>
<dbReference type="EMBL" id="FNFB01000032">
    <property type="protein sequence ID" value="SDL91325.1"/>
    <property type="molecule type" value="Genomic_DNA"/>
</dbReference>
<dbReference type="Proteomes" id="UP000198683">
    <property type="component" value="Unassembled WGS sequence"/>
</dbReference>
<name>A0A1G9NZC3_9ACTN</name>
<keyword evidence="1" id="KW-0812">Transmembrane</keyword>
<keyword evidence="1" id="KW-1133">Transmembrane helix</keyword>
<reference evidence="2 3" key="1">
    <citation type="submission" date="2016-10" db="EMBL/GenBank/DDBJ databases">
        <authorList>
            <person name="de Groot N.N."/>
        </authorList>
    </citation>
    <scope>NUCLEOTIDE SEQUENCE [LARGE SCALE GENOMIC DNA]</scope>
    <source>
        <strain evidence="2 3">CGMCC 4.5681</strain>
    </source>
</reference>
<dbReference type="AlphaFoldDB" id="A0A1G9NZC3"/>
<accession>A0A1G9NZC3</accession>